<evidence type="ECO:0000313" key="1">
    <source>
        <dbReference type="EMBL" id="ATC35826.1"/>
    </source>
</evidence>
<reference evidence="1 2" key="1">
    <citation type="submission" date="2017-09" db="EMBL/GenBank/DDBJ databases">
        <title>Complete circularized genomes of four mosquito-derived Elizabethkingia anophelis isolates.</title>
        <authorList>
            <person name="Nicholson A.C."/>
            <person name="Xu J."/>
        </authorList>
    </citation>
    <scope>NUCLEOTIDE SEQUENCE [LARGE SCALE GENOMIC DNA]</scope>
    <source>
        <strain evidence="1 2">R26</strain>
    </source>
</reference>
<organism evidence="1 2">
    <name type="scientific">Elizabethkingia anophelis R26</name>
    <dbReference type="NCBI Taxonomy" id="1246994"/>
    <lineage>
        <taxon>Bacteria</taxon>
        <taxon>Pseudomonadati</taxon>
        <taxon>Bacteroidota</taxon>
        <taxon>Flavobacteriia</taxon>
        <taxon>Flavobacteriales</taxon>
        <taxon>Weeksellaceae</taxon>
        <taxon>Elizabethkingia</taxon>
    </lineage>
</organism>
<keyword evidence="2" id="KW-1185">Reference proteome</keyword>
<dbReference type="PROSITE" id="PS51257">
    <property type="entry name" value="PROKAR_LIPOPROTEIN"/>
    <property type="match status" value="1"/>
</dbReference>
<evidence type="ECO:0000313" key="2">
    <source>
        <dbReference type="Proteomes" id="UP000190057"/>
    </source>
</evidence>
<proteinExistence type="predicted"/>
<accession>A0ABM6MS18</accession>
<sequence>MWKIKILTLIFLFGASCFYYSQSKKNTPSKFKYVKIGNMEGKIDATDFKFLGSETKYMQLLQEFEKSFSKINKGYPNYYRDYRFIEYTSPKYLKVSLIPKQIVSNEDKKKLYLWNIPLDTKILEVYYNIKTKKIDDILETTPGTIE</sequence>
<evidence type="ECO:0008006" key="3">
    <source>
        <dbReference type="Google" id="ProtNLM"/>
    </source>
</evidence>
<dbReference type="Proteomes" id="UP000190057">
    <property type="component" value="Chromosome"/>
</dbReference>
<gene>
    <name evidence="1" type="ORF">BAZ09_006190</name>
</gene>
<name>A0ABM6MS18_9FLAO</name>
<protein>
    <recommendedName>
        <fullName evidence="3">Lipoprotein</fullName>
    </recommendedName>
</protein>
<dbReference type="EMBL" id="CP023401">
    <property type="protein sequence ID" value="ATC35826.1"/>
    <property type="molecule type" value="Genomic_DNA"/>
</dbReference>